<dbReference type="Proteomes" id="UP000712570">
    <property type="component" value="Unassembled WGS sequence"/>
</dbReference>
<keyword evidence="2" id="KW-1185">Reference proteome</keyword>
<sequence>MNLVRTRNLIHKGINRDAPMESLIHVLESAIELISIPDNDFLWSSWSNEHEAKQDIIDLISIIKNGALPERVKIAVLFAPTGPLQEVSLCSGWSEAFLNVADKYDEVEALLWRDC</sequence>
<reference evidence="1 2" key="1">
    <citation type="submission" date="2020-03" db="EMBL/GenBank/DDBJ databases">
        <title>Draft genome sequence of environmentally isolated violet-colored cultures.</title>
        <authorList>
            <person name="Wilson H.S."/>
        </authorList>
    </citation>
    <scope>NUCLEOTIDE SEQUENCE [LARGE SCALE GENOMIC DNA]</scope>
    <source>
        <strain evidence="1 2">HSC-16F04</strain>
    </source>
</reference>
<organism evidence="1 2">
    <name type="scientific">Iodobacter violaceini</name>
    <dbReference type="NCBI Taxonomy" id="3044271"/>
    <lineage>
        <taxon>Bacteria</taxon>
        <taxon>Pseudomonadati</taxon>
        <taxon>Pseudomonadota</taxon>
        <taxon>Betaproteobacteria</taxon>
        <taxon>Neisseriales</taxon>
        <taxon>Chitinibacteraceae</taxon>
        <taxon>Iodobacter</taxon>
    </lineage>
</organism>
<name>A0ABX0KNW8_9NEIS</name>
<dbReference type="EMBL" id="JAAOLX010000004">
    <property type="protein sequence ID" value="NHQ86180.1"/>
    <property type="molecule type" value="Genomic_DNA"/>
</dbReference>
<comment type="caution">
    <text evidence="1">The sequence shown here is derived from an EMBL/GenBank/DDBJ whole genome shotgun (WGS) entry which is preliminary data.</text>
</comment>
<accession>A0ABX0KNW8</accession>
<protein>
    <submittedName>
        <fullName evidence="1">Uncharacterized protein</fullName>
    </submittedName>
</protein>
<proteinExistence type="predicted"/>
<evidence type="ECO:0000313" key="1">
    <source>
        <dbReference type="EMBL" id="NHQ86180.1"/>
    </source>
</evidence>
<gene>
    <name evidence="1" type="ORF">HA050_08630</name>
</gene>
<evidence type="ECO:0000313" key="2">
    <source>
        <dbReference type="Proteomes" id="UP000712570"/>
    </source>
</evidence>